<keyword evidence="2" id="KW-1185">Reference proteome</keyword>
<dbReference type="AlphaFoldDB" id="A0A1H8YNI5"/>
<organism evidence="1 2">
    <name type="scientific">Amycolatopsis saalfeldensis</name>
    <dbReference type="NCBI Taxonomy" id="394193"/>
    <lineage>
        <taxon>Bacteria</taxon>
        <taxon>Bacillati</taxon>
        <taxon>Actinomycetota</taxon>
        <taxon>Actinomycetes</taxon>
        <taxon>Pseudonocardiales</taxon>
        <taxon>Pseudonocardiaceae</taxon>
        <taxon>Amycolatopsis</taxon>
    </lineage>
</organism>
<accession>A0A1H8YNI5</accession>
<name>A0A1H8YNI5_9PSEU</name>
<protein>
    <submittedName>
        <fullName evidence="1">Uncharacterized protein</fullName>
    </submittedName>
</protein>
<evidence type="ECO:0000313" key="2">
    <source>
        <dbReference type="Proteomes" id="UP000198582"/>
    </source>
</evidence>
<dbReference type="EMBL" id="FOEF01000029">
    <property type="protein sequence ID" value="SEP53612.1"/>
    <property type="molecule type" value="Genomic_DNA"/>
</dbReference>
<proteinExistence type="predicted"/>
<dbReference type="STRING" id="394193.SAMN04489732_12937"/>
<reference evidence="1 2" key="1">
    <citation type="submission" date="2016-10" db="EMBL/GenBank/DDBJ databases">
        <authorList>
            <person name="de Groot N.N."/>
        </authorList>
    </citation>
    <scope>NUCLEOTIDE SEQUENCE [LARGE SCALE GENOMIC DNA]</scope>
    <source>
        <strain evidence="1 2">DSM 44993</strain>
    </source>
</reference>
<sequence length="34" mass="3468">MTLSRRDGLGRAPEPGTIGRLVILSGVMCGASPV</sequence>
<gene>
    <name evidence="1" type="ORF">SAMN04489732_12937</name>
</gene>
<dbReference type="Proteomes" id="UP000198582">
    <property type="component" value="Unassembled WGS sequence"/>
</dbReference>
<evidence type="ECO:0000313" key="1">
    <source>
        <dbReference type="EMBL" id="SEP53612.1"/>
    </source>
</evidence>